<evidence type="ECO:0000313" key="7">
    <source>
        <dbReference type="EMBL" id="MDI9259977.1"/>
    </source>
</evidence>
<dbReference type="PANTHER" id="PTHR15239">
    <property type="entry name" value="NUCLEAR EXPORT MEDIATOR FACTOR NEMF"/>
    <property type="match status" value="1"/>
</dbReference>
<gene>
    <name evidence="5" type="primary">rqcH</name>
    <name evidence="7" type="ORF">QID03_07215</name>
</gene>
<protein>
    <recommendedName>
        <fullName evidence="5">Rqc2 homolog RqcH</fullName>
        <shortName evidence="5">RqcH</shortName>
    </recommendedName>
</protein>
<evidence type="ECO:0000313" key="8">
    <source>
        <dbReference type="Proteomes" id="UP001529245"/>
    </source>
</evidence>
<evidence type="ECO:0000256" key="2">
    <source>
        <dbReference type="ARBA" id="ARBA00022730"/>
    </source>
</evidence>
<dbReference type="Pfam" id="PF05670">
    <property type="entry name" value="NFACT-R_1"/>
    <property type="match status" value="1"/>
</dbReference>
<proteinExistence type="inferred from homology"/>
<dbReference type="HAMAP" id="MF_00844_B">
    <property type="entry name" value="RqcH_B"/>
    <property type="match status" value="1"/>
</dbReference>
<sequence>MDGWTLRRLARELNDALRGARIDRIYQPGERDLVLAVRSAHLGARRLYVSAHQQFARVHFLADERPDNPATPPMFCVLLRKHIEGGRILRVTQPGWDRVLEIEIEALDDLGDRRTYALVCEIMGRHSNIVLVETRDDQSRWIIDSAVRVSEDMSRYRSVLPGIPYVAPPPQPKKPVEACEPEDFLGVDPSAGASRANQMAIVEKLAGTGPVTAREILHRAIARTGSAESTSVHRAALELRAAVEEGQEPPSVGLDGVGRAVECAPFRLTSRDRFAECETMSDAIRRLFADTGESLRQSRLARELVRAVREHMDRLQGKLVRLEQEWEDAAAEDALRVQAELLTAYAHEVPRGASEVELPNYYDDNRPLRIELDPALDAIGNAQRLFRMAAKRKRARQWIEAEREHTLRDLRYLEDVLQALGDTSLENLEEVRRELEAQGFLAPTGRRGTGGGKRRAAESEPHAFRSSDGLVIRVGRNNIQNDRLTFRKADKRDLWLHVKDAPGSHVVIERGQADEIPERTVEEAAVLAAYFSRMRDSANVPVDVTEIRHVWKPNGARPGFALYDHQRTLYVTPERSLVESIMSRTVAGRETSDSR</sequence>
<dbReference type="Proteomes" id="UP001529245">
    <property type="component" value="Unassembled WGS sequence"/>
</dbReference>
<keyword evidence="5" id="KW-0175">Coiled coil</keyword>
<organism evidence="7 8">
    <name type="scientific">Alicyclobacillus sendaiensis PA2</name>
    <dbReference type="NCBI Taxonomy" id="3029425"/>
    <lineage>
        <taxon>Bacteria</taxon>
        <taxon>Bacillati</taxon>
        <taxon>Bacillota</taxon>
        <taxon>Bacilli</taxon>
        <taxon>Bacillales</taxon>
        <taxon>Alicyclobacillaceae</taxon>
        <taxon>Alicyclobacillus</taxon>
    </lineage>
</organism>
<dbReference type="InterPro" id="IPR043682">
    <property type="entry name" value="RqcH_bacterial"/>
</dbReference>
<evidence type="ECO:0000256" key="4">
    <source>
        <dbReference type="ARBA" id="ARBA00022917"/>
    </source>
</evidence>
<feature type="coiled-coil region" evidence="5">
    <location>
        <begin position="305"/>
        <end position="332"/>
    </location>
</feature>
<dbReference type="InterPro" id="IPR008532">
    <property type="entry name" value="NFACT_RNA-bd"/>
</dbReference>
<dbReference type="Pfam" id="PF05833">
    <property type="entry name" value="NFACT_N"/>
    <property type="match status" value="1"/>
</dbReference>
<dbReference type="InterPro" id="IPR051608">
    <property type="entry name" value="RQC_Subunit_NEMF"/>
</dbReference>
<keyword evidence="1 5" id="KW-0820">tRNA-binding</keyword>
<comment type="similarity">
    <text evidence="5">Belongs to the NEMF family.</text>
</comment>
<evidence type="ECO:0000259" key="6">
    <source>
        <dbReference type="Pfam" id="PF05670"/>
    </source>
</evidence>
<keyword evidence="8" id="KW-1185">Reference proteome</keyword>
<dbReference type="EMBL" id="JASGCB010000009">
    <property type="protein sequence ID" value="MDI9259977.1"/>
    <property type="molecule type" value="Genomic_DNA"/>
</dbReference>
<reference evidence="7 8" key="1">
    <citation type="submission" date="2023-04" db="EMBL/GenBank/DDBJ databases">
        <title>A. sendaiensis sub sp. chiapanensis a novel subspecie with specific adaptation in bacterial cell wall isolated from an active volcano.</title>
        <authorList>
            <person name="Alvarez Gutierrez P.E."/>
            <person name="Ortiz Cortes L.Y."/>
        </authorList>
    </citation>
    <scope>NUCLEOTIDE SEQUENCE [LARGE SCALE GENOMIC DNA]</scope>
    <source>
        <strain evidence="7 8">PA2</strain>
    </source>
</reference>
<keyword evidence="3 5" id="KW-0694">RNA-binding</keyword>
<feature type="domain" description="NFACT RNA-binding" evidence="6">
    <location>
        <begin position="462"/>
        <end position="552"/>
    </location>
</feature>
<dbReference type="Gene3D" id="2.30.310.10">
    <property type="entry name" value="ibrinogen binding protein from staphylococcus aureus domain"/>
    <property type="match status" value="1"/>
</dbReference>
<comment type="caution">
    <text evidence="7">The sequence shown here is derived from an EMBL/GenBank/DDBJ whole genome shotgun (WGS) entry which is preliminary data.</text>
</comment>
<dbReference type="RefSeq" id="WP_283203498.1">
    <property type="nucleotide sequence ID" value="NZ_JASGCB010000009.1"/>
</dbReference>
<name>A0ABT6XY11_ALISE</name>
<accession>A0ABT6XY11</accession>
<comment type="subunit">
    <text evidence="5">Associates with stalled 50S ribosomal subunits. Binds to RqcP.</text>
</comment>
<evidence type="ECO:0000256" key="5">
    <source>
        <dbReference type="HAMAP-Rule" id="MF_00844"/>
    </source>
</evidence>
<keyword evidence="2 5" id="KW-0699">rRNA-binding</keyword>
<evidence type="ECO:0000256" key="3">
    <source>
        <dbReference type="ARBA" id="ARBA00022884"/>
    </source>
</evidence>
<keyword evidence="4 5" id="KW-0648">Protein biosynthesis</keyword>
<comment type="function">
    <text evidence="5">Key component of the ribosome quality control system (RQC), a ribosome-associated complex that mediates the extraction of incompletely synthesized nascent chains from stalled ribosomes and their subsequent degradation. RqcH recruits Ala-charged tRNA, and with RqcP directs the elongation of stalled nascent chains on 50S ribosomal subunits, leading to non-templated C-terminal alanine extensions (Ala tail). The Ala tail promotes nascent chain degradation. May add between 1 and at least 8 Ala residues. Binds to stalled 50S ribosomal subunits.</text>
</comment>
<evidence type="ECO:0000256" key="1">
    <source>
        <dbReference type="ARBA" id="ARBA00022555"/>
    </source>
</evidence>
<dbReference type="PANTHER" id="PTHR15239:SF6">
    <property type="entry name" value="RIBOSOME QUALITY CONTROL COMPLEX SUBUNIT NEMF"/>
    <property type="match status" value="1"/>
</dbReference>